<evidence type="ECO:0000313" key="2">
    <source>
        <dbReference type="EMBL" id="KAK7544640.1"/>
    </source>
</evidence>
<reference evidence="2 3" key="1">
    <citation type="submission" date="2024-04" db="EMBL/GenBank/DDBJ databases">
        <title>Phyllosticta paracitricarpa is synonymous to the EU quarantine fungus P. citricarpa based on phylogenomic analyses.</title>
        <authorList>
            <consortium name="Lawrence Berkeley National Laboratory"/>
            <person name="Van ingen-buijs V.A."/>
            <person name="Van westerhoven A.C."/>
            <person name="Haridas S."/>
            <person name="Skiadas P."/>
            <person name="Martin F."/>
            <person name="Groenewald J.Z."/>
            <person name="Crous P.W."/>
            <person name="Seidl M.F."/>
        </authorList>
    </citation>
    <scope>NUCLEOTIDE SEQUENCE [LARGE SCALE GENOMIC DNA]</scope>
    <source>
        <strain evidence="2 3">CPC 17464</strain>
    </source>
</reference>
<evidence type="ECO:0000256" key="1">
    <source>
        <dbReference type="SAM" id="MobiDB-lite"/>
    </source>
</evidence>
<proteinExistence type="predicted"/>
<dbReference type="EMBL" id="JBBPEH010000001">
    <property type="protein sequence ID" value="KAK7544640.1"/>
    <property type="molecule type" value="Genomic_DNA"/>
</dbReference>
<organism evidence="2 3">
    <name type="scientific">Phyllosticta citribraziliensis</name>
    <dbReference type="NCBI Taxonomy" id="989973"/>
    <lineage>
        <taxon>Eukaryota</taxon>
        <taxon>Fungi</taxon>
        <taxon>Dikarya</taxon>
        <taxon>Ascomycota</taxon>
        <taxon>Pezizomycotina</taxon>
        <taxon>Dothideomycetes</taxon>
        <taxon>Dothideomycetes incertae sedis</taxon>
        <taxon>Botryosphaeriales</taxon>
        <taxon>Phyllostictaceae</taxon>
        <taxon>Phyllosticta</taxon>
    </lineage>
</organism>
<dbReference type="RefSeq" id="XP_066659875.1">
    <property type="nucleotide sequence ID" value="XM_066795142.1"/>
</dbReference>
<feature type="compositionally biased region" description="Basic and acidic residues" evidence="1">
    <location>
        <begin position="67"/>
        <end position="90"/>
    </location>
</feature>
<comment type="caution">
    <text evidence="2">The sequence shown here is derived from an EMBL/GenBank/DDBJ whole genome shotgun (WGS) entry which is preliminary data.</text>
</comment>
<dbReference type="GeneID" id="92028048"/>
<evidence type="ECO:0000313" key="3">
    <source>
        <dbReference type="Proteomes" id="UP001360953"/>
    </source>
</evidence>
<keyword evidence="3" id="KW-1185">Reference proteome</keyword>
<accession>A0ABR1MB08</accession>
<name>A0ABR1MB08_9PEZI</name>
<feature type="compositionally biased region" description="Polar residues" evidence="1">
    <location>
        <begin position="55"/>
        <end position="65"/>
    </location>
</feature>
<protein>
    <submittedName>
        <fullName evidence="2">Uncharacterized protein</fullName>
    </submittedName>
</protein>
<feature type="region of interest" description="Disordered" evidence="1">
    <location>
        <begin position="50"/>
        <end position="90"/>
    </location>
</feature>
<dbReference type="Proteomes" id="UP001360953">
    <property type="component" value="Unassembled WGS sequence"/>
</dbReference>
<sequence>MAMYVAKMYYWTRTTTITIVAYTSSHPPNKFPINSNFLAAQAASLAKEIARPRASQRNINRGSNNRRAKDERQDRNSQEEEEEPNKKKSDVSHFVFPPLGWWSTVVFLAFQLRGVCRSILIYSITGMMRVHQTDRQTGLHVDPHPALLAACAAVAGQGAARSGSETRNDGHLVRLGWAAGRLAGGWVDFPTTRPPDVIFVGFRH</sequence>
<gene>
    <name evidence="2" type="ORF">J3D65DRAFT_28923</name>
</gene>